<accession>A0A4Z2FD91</accession>
<name>A0A4Z2FD91_9TELE</name>
<organism evidence="1 2">
    <name type="scientific">Liparis tanakae</name>
    <name type="common">Tanaka's snailfish</name>
    <dbReference type="NCBI Taxonomy" id="230148"/>
    <lineage>
        <taxon>Eukaryota</taxon>
        <taxon>Metazoa</taxon>
        <taxon>Chordata</taxon>
        <taxon>Craniata</taxon>
        <taxon>Vertebrata</taxon>
        <taxon>Euteleostomi</taxon>
        <taxon>Actinopterygii</taxon>
        <taxon>Neopterygii</taxon>
        <taxon>Teleostei</taxon>
        <taxon>Neoteleostei</taxon>
        <taxon>Acanthomorphata</taxon>
        <taxon>Eupercaria</taxon>
        <taxon>Perciformes</taxon>
        <taxon>Cottioidei</taxon>
        <taxon>Cottales</taxon>
        <taxon>Liparidae</taxon>
        <taxon>Liparis</taxon>
    </lineage>
</organism>
<evidence type="ECO:0000313" key="2">
    <source>
        <dbReference type="Proteomes" id="UP000314294"/>
    </source>
</evidence>
<dbReference type="AlphaFoldDB" id="A0A4Z2FD91"/>
<comment type="caution">
    <text evidence="1">The sequence shown here is derived from an EMBL/GenBank/DDBJ whole genome shotgun (WGS) entry which is preliminary data.</text>
</comment>
<dbReference type="Proteomes" id="UP000314294">
    <property type="component" value="Unassembled WGS sequence"/>
</dbReference>
<evidence type="ECO:0000313" key="1">
    <source>
        <dbReference type="EMBL" id="TNN39138.1"/>
    </source>
</evidence>
<dbReference type="EMBL" id="SRLO01001306">
    <property type="protein sequence ID" value="TNN39138.1"/>
    <property type="molecule type" value="Genomic_DNA"/>
</dbReference>
<proteinExistence type="predicted"/>
<gene>
    <name evidence="1" type="ORF">EYF80_050702</name>
</gene>
<keyword evidence="2" id="KW-1185">Reference proteome</keyword>
<protein>
    <submittedName>
        <fullName evidence="1">Uncharacterized protein</fullName>
    </submittedName>
</protein>
<reference evidence="1 2" key="1">
    <citation type="submission" date="2019-03" db="EMBL/GenBank/DDBJ databases">
        <title>First draft genome of Liparis tanakae, snailfish: a comprehensive survey of snailfish specific genes.</title>
        <authorList>
            <person name="Kim W."/>
            <person name="Song I."/>
            <person name="Jeong J.-H."/>
            <person name="Kim D."/>
            <person name="Kim S."/>
            <person name="Ryu S."/>
            <person name="Song J.Y."/>
            <person name="Lee S.K."/>
        </authorList>
    </citation>
    <scope>NUCLEOTIDE SEQUENCE [LARGE SCALE GENOMIC DNA]</scope>
    <source>
        <tissue evidence="1">Muscle</tissue>
    </source>
</reference>
<sequence>MKDGGRTRPAVSAFVRQRADGGEQLRAAQMPLEEELRPGVAAELDHAHPGPVRPDLKGAGRRGDEAADVFEVGPADAPGAVHQEHHVGHGAGRAFWELNLPLTVCNTKYWRYWHVKVWLKRTLLLEAELQNSRPSLGTFLS</sequence>